<dbReference type="CDD" id="cd01651">
    <property type="entry name" value="RT_G2_intron"/>
    <property type="match status" value="1"/>
</dbReference>
<evidence type="ECO:0000259" key="1">
    <source>
        <dbReference type="PROSITE" id="PS50878"/>
    </source>
</evidence>
<reference evidence="2 3" key="1">
    <citation type="journal article" date="2024" name="Front. Microbiol.">
        <title>Transcriptomic insights into the dominance of two phototrophs throughout the water column of a tropical hypersaline-alkaline crater lake (Dziani Dzaha, Mayotte).</title>
        <authorList>
            <person name="Duperron S."/>
            <person name="Halary S."/>
            <person name="Bouly J.-P."/>
            <person name="Roussel T."/>
            <person name="Hugoni M."/>
            <person name="Bruto M."/>
            <person name="Oger P."/>
            <person name="Duval C."/>
            <person name="Woo A."/>
            <person name="Jezequiel D."/>
            <person name="Ader M."/>
            <person name="Leboulanger C."/>
            <person name="Agogue H."/>
            <person name="Grossi V."/>
            <person name="Trousselier M."/>
            <person name="Bernard C."/>
        </authorList>
    </citation>
    <scope>NUCLEOTIDE SEQUENCE [LARGE SCALE GENOMIC DNA]</scope>
    <source>
        <strain evidence="2 3">PMC 851.14</strain>
    </source>
</reference>
<dbReference type="InterPro" id="IPR025960">
    <property type="entry name" value="RVT_N"/>
</dbReference>
<dbReference type="EMBL" id="JBBWYZ010000015">
    <property type="protein sequence ID" value="MEK9513534.1"/>
    <property type="molecule type" value="Genomic_DNA"/>
</dbReference>
<dbReference type="InterPro" id="IPR013597">
    <property type="entry name" value="Mat_intron_G2"/>
</dbReference>
<evidence type="ECO:0000313" key="3">
    <source>
        <dbReference type="Proteomes" id="UP001387447"/>
    </source>
</evidence>
<keyword evidence="2" id="KW-0808">Transferase</keyword>
<organism evidence="2 3">
    <name type="scientific">Limnospira fusiformis PMC 851.14</name>
    <dbReference type="NCBI Taxonomy" id="2219512"/>
    <lineage>
        <taxon>Bacteria</taxon>
        <taxon>Bacillati</taxon>
        <taxon>Cyanobacteriota</taxon>
        <taxon>Cyanophyceae</taxon>
        <taxon>Oscillatoriophycideae</taxon>
        <taxon>Oscillatoriales</taxon>
        <taxon>Sirenicapillariaceae</taxon>
        <taxon>Limnospira</taxon>
    </lineage>
</organism>
<keyword evidence="3" id="KW-1185">Reference proteome</keyword>
<feature type="domain" description="Reverse transcriptase" evidence="1">
    <location>
        <begin position="1"/>
        <end position="334"/>
    </location>
</feature>
<dbReference type="Pfam" id="PF00078">
    <property type="entry name" value="RVT_1"/>
    <property type="match status" value="1"/>
</dbReference>
<keyword evidence="2" id="KW-0695">RNA-directed DNA polymerase</keyword>
<dbReference type="RefSeq" id="WP_006670311.1">
    <property type="nucleotide sequence ID" value="NZ_JBBWYZ010000015.1"/>
</dbReference>
<dbReference type="InterPro" id="IPR051083">
    <property type="entry name" value="GrpII_Intron_Splice-Mob/Def"/>
</dbReference>
<dbReference type="InterPro" id="IPR000477">
    <property type="entry name" value="RT_dom"/>
</dbReference>
<dbReference type="GO" id="GO:0003964">
    <property type="term" value="F:RNA-directed DNA polymerase activity"/>
    <property type="evidence" value="ECO:0007669"/>
    <property type="project" value="UniProtKB-KW"/>
</dbReference>
<name>A0ABU9EQ46_LIMFS</name>
<comment type="caution">
    <text evidence="2">The sequence shown here is derived from an EMBL/GenBank/DDBJ whole genome shotgun (WGS) entry which is preliminary data.</text>
</comment>
<dbReference type="SUPFAM" id="SSF56672">
    <property type="entry name" value="DNA/RNA polymerases"/>
    <property type="match status" value="1"/>
</dbReference>
<protein>
    <submittedName>
        <fullName evidence="2">Reverse transcriptase N-terminal domain-containing protein</fullName>
    </submittedName>
</protein>
<dbReference type="PANTHER" id="PTHR34047">
    <property type="entry name" value="NUCLEAR INTRON MATURASE 1, MITOCHONDRIAL-RELATED"/>
    <property type="match status" value="1"/>
</dbReference>
<dbReference type="PROSITE" id="PS50878">
    <property type="entry name" value="RT_POL"/>
    <property type="match status" value="1"/>
</dbReference>
<gene>
    <name evidence="2" type="ORF">AAEJ74_18110</name>
</gene>
<dbReference type="InterPro" id="IPR043502">
    <property type="entry name" value="DNA/RNA_pol_sf"/>
</dbReference>
<dbReference type="Pfam" id="PF13655">
    <property type="entry name" value="RVT_N"/>
    <property type="match status" value="1"/>
</dbReference>
<proteinExistence type="predicted"/>
<dbReference type="Proteomes" id="UP001387447">
    <property type="component" value="Unassembled WGS sequence"/>
</dbReference>
<sequence length="501" mass="57298">MKSETSVKTTERLEWGDINWKKVERRLFRLQKRIYKASKRGDFKAVRYLQKLLLKSWSAKVLAVRSVTQDNQGKNTAGVDGVKSLCSQARINLVGQLTLGAKPKPTHRVDSTETVVNAPSRNGEQTIFCRAGQGLVRLALEPEWEAKFESNCYGFRPGRSCHDAIKAISNHLESEPKWVLDTQITKCLSDRINGDRLLDKLGTFPKLRRQIRAWLKSGVMDGKQLFPTKEGTPPGGLIQPLLAHIALHGIEEDILKMADQLSGREPVNRHQLCLIRYADKLVILHQDAAVIHHSQQVIREWLKPWGLELKPEQTRIAHTLDGEDAGFDFLGFHIQQYRVGKYHSGKDRKGKSLGFKTIIKPSRNAVTEHYKLLARVIDAHQAAPQAALIRRLNRIILRWSNYYSTVVSKEVLNKLDYLLFGKLRRWANRRHPHQSEKWVANKYWQSIDNRNWAFAVRGHEEIALFKHSQIHIFRYVKGKEAASAEDGNLSYGSTANCGNYQ</sequence>
<keyword evidence="2" id="KW-0548">Nucleotidyltransferase</keyword>
<evidence type="ECO:0000313" key="2">
    <source>
        <dbReference type="EMBL" id="MEK9513534.1"/>
    </source>
</evidence>
<accession>A0ABU9EQ46</accession>
<dbReference type="PANTHER" id="PTHR34047:SF10">
    <property type="entry name" value="GROUP II INTRON-ASSOCIATED OPEN READING FRAME"/>
    <property type="match status" value="1"/>
</dbReference>
<dbReference type="Pfam" id="PF08388">
    <property type="entry name" value="GIIM"/>
    <property type="match status" value="1"/>
</dbReference>